<accession>A0A8B0MFJ2</accession>
<comment type="cofactor">
    <cofactor evidence="1 8">
        <name>heme</name>
        <dbReference type="ChEBI" id="CHEBI:30413"/>
    </cofactor>
</comment>
<dbReference type="InterPro" id="IPR001128">
    <property type="entry name" value="Cyt_P450"/>
</dbReference>
<protein>
    <submittedName>
        <fullName evidence="10">CYP44D1</fullName>
    </submittedName>
</protein>
<keyword evidence="4 8" id="KW-0479">Metal-binding</keyword>
<dbReference type="PROSITE" id="PS00086">
    <property type="entry name" value="CYTOCHROME_P450"/>
    <property type="match status" value="1"/>
</dbReference>
<evidence type="ECO:0000256" key="2">
    <source>
        <dbReference type="ARBA" id="ARBA00010617"/>
    </source>
</evidence>
<dbReference type="Gene3D" id="1.10.630.10">
    <property type="entry name" value="Cytochrome P450"/>
    <property type="match status" value="1"/>
</dbReference>
<evidence type="ECO:0000256" key="4">
    <source>
        <dbReference type="ARBA" id="ARBA00022723"/>
    </source>
</evidence>
<evidence type="ECO:0000256" key="6">
    <source>
        <dbReference type="ARBA" id="ARBA00023004"/>
    </source>
</evidence>
<dbReference type="OrthoDB" id="3945418at2759"/>
<proteinExistence type="evidence at transcript level"/>
<evidence type="ECO:0000256" key="7">
    <source>
        <dbReference type="ARBA" id="ARBA00023033"/>
    </source>
</evidence>
<keyword evidence="5 9" id="KW-0560">Oxidoreductase</keyword>
<keyword evidence="3 8" id="KW-0349">Heme</keyword>
<dbReference type="InterPro" id="IPR036396">
    <property type="entry name" value="Cyt_P450_sf"/>
</dbReference>
<reference evidence="10" key="1">
    <citation type="submission" date="2020-10" db="EMBL/GenBank/DDBJ databases">
        <authorList>
            <person name="Kim D.-H."/>
        </authorList>
    </citation>
    <scope>NUCLEOTIDE SEQUENCE</scope>
</reference>
<name>A0A8B0MFJ2_EURAF</name>
<dbReference type="GO" id="GO:0016705">
    <property type="term" value="F:oxidoreductase activity, acting on paired donors, with incorporation or reduction of molecular oxygen"/>
    <property type="evidence" value="ECO:0007669"/>
    <property type="project" value="InterPro"/>
</dbReference>
<dbReference type="SUPFAM" id="SSF48264">
    <property type="entry name" value="Cytochrome P450"/>
    <property type="match status" value="1"/>
</dbReference>
<evidence type="ECO:0000256" key="1">
    <source>
        <dbReference type="ARBA" id="ARBA00001971"/>
    </source>
</evidence>
<evidence type="ECO:0000256" key="9">
    <source>
        <dbReference type="RuleBase" id="RU000461"/>
    </source>
</evidence>
<comment type="similarity">
    <text evidence="2 9">Belongs to the cytochrome P450 family.</text>
</comment>
<evidence type="ECO:0000256" key="3">
    <source>
        <dbReference type="ARBA" id="ARBA00022617"/>
    </source>
</evidence>
<sequence length="496" mass="56659">MASKMMAKDVGKNVIRGLKKFEDIPGPPCWPLVGSALMYRFGDFKKTQYHEAIKDMYCKYGPLVKENIGGKIIVHVFDPEDIKTVYSYEGKYPVVPPLQETTQMYRAQKQMSLGLGNTNGEEWYKLRSNCIQKMLRPKEVAFHLPSVDKTAKMLTDRIQQGKNANDEMEELRIEIGKWSIENAANLVFDRQLDCLTTGSERESWARDMVEANAEIFKLSGDLKLSLPLYKYLSTPKWRKLVAAEDLFYSEAISLVDEALLRLTAGVEKGTLSPSQFYFLSYLISRESLDLKDVTVICLSLFTDGLSTTTPTLLFNLYALARNPEVQEKVFQEVEKNLPFSSPATVQALANLPYLKAFVKETFRMYPNGTEVSRYLEEDISLSGYQIPAGTHVDLNPSVHFMDPHLFPNPSKHSPERWLREDAEQNIHPYLLTPFGHGTRMCAGRRFAEQDLYVVIARIIARFKLSVPDEPALNQIYHTLLFPDTPLHIQFRSREEA</sequence>
<evidence type="ECO:0000256" key="5">
    <source>
        <dbReference type="ARBA" id="ARBA00023002"/>
    </source>
</evidence>
<evidence type="ECO:0000313" key="10">
    <source>
        <dbReference type="EMBL" id="QTW43642.1"/>
    </source>
</evidence>
<keyword evidence="7 9" id="KW-0503">Monooxygenase</keyword>
<keyword evidence="6 8" id="KW-0408">Iron</keyword>
<dbReference type="GO" id="GO:0020037">
    <property type="term" value="F:heme binding"/>
    <property type="evidence" value="ECO:0007669"/>
    <property type="project" value="InterPro"/>
</dbReference>
<dbReference type="InterPro" id="IPR002401">
    <property type="entry name" value="Cyt_P450_E_grp-I"/>
</dbReference>
<feature type="binding site" description="axial binding residue" evidence="8">
    <location>
        <position position="441"/>
    </location>
    <ligand>
        <name>heme</name>
        <dbReference type="ChEBI" id="CHEBI:30413"/>
    </ligand>
    <ligandPart>
        <name>Fe</name>
        <dbReference type="ChEBI" id="CHEBI:18248"/>
    </ligandPart>
</feature>
<dbReference type="InterPro" id="IPR050479">
    <property type="entry name" value="CYP11_CYP27_families"/>
</dbReference>
<reference evidence="10" key="2">
    <citation type="journal article" name="Mar. Pollut. Bull.">
        <title>The genome of the European estuarine calanoid copepod Eurytemora affinis: Potential use in molecular ecotoxicology.</title>
        <authorList>
            <person name="Choi B.S."/>
            <person name="Kim D.H."/>
            <person name="Kim M.S."/>
            <person name="Park J.C."/>
            <person name="Lee Y.H."/>
            <person name="Kim H.J."/>
            <person name="Jeong C.B."/>
            <person name="Hagiwara A."/>
            <person name="Souissi S."/>
            <person name="Lee J.S."/>
        </authorList>
    </citation>
    <scope>NUCLEOTIDE SEQUENCE</scope>
</reference>
<dbReference type="EMBL" id="MW149342">
    <property type="protein sequence ID" value="QTW43642.1"/>
    <property type="molecule type" value="mRNA"/>
</dbReference>
<dbReference type="GO" id="GO:0004497">
    <property type="term" value="F:monooxygenase activity"/>
    <property type="evidence" value="ECO:0007669"/>
    <property type="project" value="UniProtKB-KW"/>
</dbReference>
<evidence type="ECO:0000256" key="8">
    <source>
        <dbReference type="PIRSR" id="PIRSR602401-1"/>
    </source>
</evidence>
<dbReference type="PANTHER" id="PTHR24279:SF120">
    <property type="entry name" value="CYTOCHROME P450"/>
    <property type="match status" value="1"/>
</dbReference>
<dbReference type="PANTHER" id="PTHR24279">
    <property type="entry name" value="CYTOCHROME P450"/>
    <property type="match status" value="1"/>
</dbReference>
<dbReference type="AlphaFoldDB" id="A0A8B0MFJ2"/>
<dbReference type="InterPro" id="IPR017972">
    <property type="entry name" value="Cyt_P450_CS"/>
</dbReference>
<dbReference type="PRINTS" id="PR00463">
    <property type="entry name" value="EP450I"/>
</dbReference>
<dbReference type="PRINTS" id="PR00385">
    <property type="entry name" value="P450"/>
</dbReference>
<dbReference type="Pfam" id="PF00067">
    <property type="entry name" value="p450"/>
    <property type="match status" value="1"/>
</dbReference>
<dbReference type="CDD" id="cd11054">
    <property type="entry name" value="CYP24A1-like"/>
    <property type="match status" value="1"/>
</dbReference>
<dbReference type="GO" id="GO:0005506">
    <property type="term" value="F:iron ion binding"/>
    <property type="evidence" value="ECO:0007669"/>
    <property type="project" value="InterPro"/>
</dbReference>
<organism evidence="10">
    <name type="scientific">Eurytemora affinis</name>
    <name type="common">Copepod</name>
    <name type="synonym">Temora affinis</name>
    <dbReference type="NCBI Taxonomy" id="88015"/>
    <lineage>
        <taxon>Eukaryota</taxon>
        <taxon>Metazoa</taxon>
        <taxon>Ecdysozoa</taxon>
        <taxon>Arthropoda</taxon>
        <taxon>Crustacea</taxon>
        <taxon>Multicrustacea</taxon>
        <taxon>Hexanauplia</taxon>
        <taxon>Copepoda</taxon>
        <taxon>Calanoida</taxon>
        <taxon>Temoridae</taxon>
        <taxon>Eurytemora</taxon>
    </lineage>
</organism>